<accession>A0A8K0RQH3</accession>
<gene>
    <name evidence="2" type="ORF">BKA59DRAFT_514583</name>
</gene>
<dbReference type="EMBL" id="JAGPXF010000006">
    <property type="protein sequence ID" value="KAH7238287.1"/>
    <property type="molecule type" value="Genomic_DNA"/>
</dbReference>
<evidence type="ECO:0000313" key="2">
    <source>
        <dbReference type="EMBL" id="KAH7238287.1"/>
    </source>
</evidence>
<dbReference type="OrthoDB" id="5213862at2759"/>
<dbReference type="AlphaFoldDB" id="A0A8K0RQH3"/>
<feature type="region of interest" description="Disordered" evidence="1">
    <location>
        <begin position="1"/>
        <end position="22"/>
    </location>
</feature>
<dbReference type="Proteomes" id="UP000813427">
    <property type="component" value="Unassembled WGS sequence"/>
</dbReference>
<reference evidence="2" key="1">
    <citation type="journal article" date="2021" name="Nat. Commun.">
        <title>Genetic determinants of endophytism in the Arabidopsis root mycobiome.</title>
        <authorList>
            <person name="Mesny F."/>
            <person name="Miyauchi S."/>
            <person name="Thiergart T."/>
            <person name="Pickel B."/>
            <person name="Atanasova L."/>
            <person name="Karlsson M."/>
            <person name="Huettel B."/>
            <person name="Barry K.W."/>
            <person name="Haridas S."/>
            <person name="Chen C."/>
            <person name="Bauer D."/>
            <person name="Andreopoulos W."/>
            <person name="Pangilinan J."/>
            <person name="LaButti K."/>
            <person name="Riley R."/>
            <person name="Lipzen A."/>
            <person name="Clum A."/>
            <person name="Drula E."/>
            <person name="Henrissat B."/>
            <person name="Kohler A."/>
            <person name="Grigoriev I.V."/>
            <person name="Martin F.M."/>
            <person name="Hacquard S."/>
        </authorList>
    </citation>
    <scope>NUCLEOTIDE SEQUENCE</scope>
    <source>
        <strain evidence="2">MPI-SDFR-AT-0068</strain>
    </source>
</reference>
<protein>
    <submittedName>
        <fullName evidence="2">Uncharacterized protein</fullName>
    </submittedName>
</protein>
<organism evidence="2 3">
    <name type="scientific">Fusarium tricinctum</name>
    <dbReference type="NCBI Taxonomy" id="61284"/>
    <lineage>
        <taxon>Eukaryota</taxon>
        <taxon>Fungi</taxon>
        <taxon>Dikarya</taxon>
        <taxon>Ascomycota</taxon>
        <taxon>Pezizomycotina</taxon>
        <taxon>Sordariomycetes</taxon>
        <taxon>Hypocreomycetidae</taxon>
        <taxon>Hypocreales</taxon>
        <taxon>Nectriaceae</taxon>
        <taxon>Fusarium</taxon>
        <taxon>Fusarium tricinctum species complex</taxon>
    </lineage>
</organism>
<evidence type="ECO:0000256" key="1">
    <source>
        <dbReference type="SAM" id="MobiDB-lite"/>
    </source>
</evidence>
<proteinExistence type="predicted"/>
<sequence length="443" mass="49815">MSASNYHTPPWAGTYASGNGSLFERPSPLRIVKYDSNNKKDIRHTMDQSRCGSAKHRQTVQGDGTLTVAKRRKVDPERMAPDKENLGILQHDQSLREQGNQNMYEVNYWAQHDRPSPRLGATPLSQLSVKKTRQTHTYARVQFEQSHPSPSSSANTLPTAYDIRRPVKARPPLTNIYDKATMFEKEAKPILQVTGQEEMLLRPNERPNKPTAIFNATRQPRLMYLLTPHVSITPQVTALEKGCHLLWAAIEISVAPWLSPEKTARSENHAEQPGLPKDLACLPNYDQEDNTLEAGGLFDLNIEVLPTEDSSIVRVLCEQTFPIKRMGTGSSVFLLVQVQVHVARDMRKGRQECSQYDSDCLIEALEAELGDTTVSYMTVRLSYRHSTFPTYQNPTMADDETFSVHSKIETVATASVKLHNAMSLWSPPPASQPNPLLPLIDRH</sequence>
<name>A0A8K0RQH3_9HYPO</name>
<evidence type="ECO:0000313" key="3">
    <source>
        <dbReference type="Proteomes" id="UP000813427"/>
    </source>
</evidence>
<comment type="caution">
    <text evidence="2">The sequence shown here is derived from an EMBL/GenBank/DDBJ whole genome shotgun (WGS) entry which is preliminary data.</text>
</comment>
<keyword evidence="3" id="KW-1185">Reference proteome</keyword>